<evidence type="ECO:0000313" key="2">
    <source>
        <dbReference type="EMBL" id="MDB6262377.1"/>
    </source>
</evidence>
<feature type="transmembrane region" description="Helical" evidence="1">
    <location>
        <begin position="27"/>
        <end position="49"/>
    </location>
</feature>
<evidence type="ECO:0000256" key="1">
    <source>
        <dbReference type="SAM" id="Phobius"/>
    </source>
</evidence>
<sequence length="88" mass="10816">MTKLIKFKKWKNFDDEEKDKQQSINIIGYYFGFMLMWAGIFSFICWLVTITKFNFDQQFGISVAFNIFFWSGIIIRYIFDRRERLLEQ</sequence>
<accession>A0A9X3WA95</accession>
<gene>
    <name evidence="2" type="ORF">ODV15_07425</name>
</gene>
<name>A0A9X3WA95_LACAM</name>
<feature type="transmembrane region" description="Helical" evidence="1">
    <location>
        <begin position="61"/>
        <end position="79"/>
    </location>
</feature>
<organism evidence="2 3">
    <name type="scientific">Lactobacillus amylovorus</name>
    <dbReference type="NCBI Taxonomy" id="1604"/>
    <lineage>
        <taxon>Bacteria</taxon>
        <taxon>Bacillati</taxon>
        <taxon>Bacillota</taxon>
        <taxon>Bacilli</taxon>
        <taxon>Lactobacillales</taxon>
        <taxon>Lactobacillaceae</taxon>
        <taxon>Lactobacillus</taxon>
    </lineage>
</organism>
<protein>
    <submittedName>
        <fullName evidence="2">Uncharacterized protein</fullName>
    </submittedName>
</protein>
<dbReference type="RefSeq" id="WP_133472388.1">
    <property type="nucleotide sequence ID" value="NZ_JAOTGU010000010.1"/>
</dbReference>
<dbReference type="AlphaFoldDB" id="A0A9X3WA95"/>
<proteinExistence type="predicted"/>
<keyword evidence="1" id="KW-0472">Membrane</keyword>
<dbReference type="EMBL" id="JAOTGU010000010">
    <property type="protein sequence ID" value="MDB6262377.1"/>
    <property type="molecule type" value="Genomic_DNA"/>
</dbReference>
<comment type="caution">
    <text evidence="2">The sequence shown here is derived from an EMBL/GenBank/DDBJ whole genome shotgun (WGS) entry which is preliminary data.</text>
</comment>
<evidence type="ECO:0000313" key="3">
    <source>
        <dbReference type="Proteomes" id="UP001143700"/>
    </source>
</evidence>
<reference evidence="2" key="1">
    <citation type="journal article" date="2022" name="Microorganisms">
        <title>Antibiotic Susceptibility, Resistance Gene Determinants and Corresponding Genomic Regions in Lactobacillus amylovorus Isolates Derived from Wild Boars and Domestic Pigs.</title>
        <authorList>
            <person name="Moravkova M."/>
            <person name="Kostovova I."/>
            <person name="Kavanova K."/>
            <person name="Pechar R."/>
            <person name="Stanek S."/>
            <person name="Brychta A."/>
            <person name="Zeman M."/>
            <person name="Kubasova T."/>
        </authorList>
    </citation>
    <scope>NUCLEOTIDE SEQUENCE</scope>
    <source>
        <strain evidence="2">M356A</strain>
    </source>
</reference>
<keyword evidence="1" id="KW-1133">Transmembrane helix</keyword>
<reference evidence="2" key="2">
    <citation type="submission" date="2022-10" db="EMBL/GenBank/DDBJ databases">
        <authorList>
            <person name="Kostovova I."/>
            <person name="Moravkova M."/>
            <person name="Pechar R."/>
        </authorList>
    </citation>
    <scope>NUCLEOTIDE SEQUENCE</scope>
    <source>
        <strain evidence="2">M356A</strain>
    </source>
</reference>
<dbReference type="Proteomes" id="UP001143700">
    <property type="component" value="Unassembled WGS sequence"/>
</dbReference>
<keyword evidence="1" id="KW-0812">Transmembrane</keyword>